<dbReference type="AlphaFoldDB" id="A0A840R8G0"/>
<sequence>MSTIPLRYRFQEWLADKTGWVQYPRQMHIPRQPIERLRFKYQMPLLQRIAILQLSILGLFIGLFFLGCGIFLCYVIVASLFS</sequence>
<organism evidence="2 3">
    <name type="scientific">Silvimonas terrae</name>
    <dbReference type="NCBI Taxonomy" id="300266"/>
    <lineage>
        <taxon>Bacteria</taxon>
        <taxon>Pseudomonadati</taxon>
        <taxon>Pseudomonadota</taxon>
        <taxon>Betaproteobacteria</taxon>
        <taxon>Neisseriales</taxon>
        <taxon>Chitinibacteraceae</taxon>
        <taxon>Silvimonas</taxon>
    </lineage>
</organism>
<dbReference type="Proteomes" id="UP000543030">
    <property type="component" value="Unassembled WGS sequence"/>
</dbReference>
<protein>
    <submittedName>
        <fullName evidence="2">Uncharacterized protein</fullName>
    </submittedName>
</protein>
<evidence type="ECO:0000313" key="2">
    <source>
        <dbReference type="EMBL" id="MBB5189605.1"/>
    </source>
</evidence>
<keyword evidence="1" id="KW-0812">Transmembrane</keyword>
<reference evidence="2 3" key="1">
    <citation type="submission" date="2020-08" db="EMBL/GenBank/DDBJ databases">
        <title>Genomic Encyclopedia of Type Strains, Phase IV (KMG-IV): sequencing the most valuable type-strain genomes for metagenomic binning, comparative biology and taxonomic classification.</title>
        <authorList>
            <person name="Goeker M."/>
        </authorList>
    </citation>
    <scope>NUCLEOTIDE SEQUENCE [LARGE SCALE GENOMIC DNA]</scope>
    <source>
        <strain evidence="2 3">DSM 18233</strain>
    </source>
</reference>
<accession>A0A840R8G0</accession>
<keyword evidence="3" id="KW-1185">Reference proteome</keyword>
<keyword evidence="1" id="KW-0472">Membrane</keyword>
<comment type="caution">
    <text evidence="2">The sequence shown here is derived from an EMBL/GenBank/DDBJ whole genome shotgun (WGS) entry which is preliminary data.</text>
</comment>
<dbReference type="EMBL" id="JACHHN010000001">
    <property type="protein sequence ID" value="MBB5189605.1"/>
    <property type="molecule type" value="Genomic_DNA"/>
</dbReference>
<gene>
    <name evidence="2" type="ORF">HNQ50_000315</name>
</gene>
<proteinExistence type="predicted"/>
<evidence type="ECO:0000256" key="1">
    <source>
        <dbReference type="SAM" id="Phobius"/>
    </source>
</evidence>
<name>A0A840R8G0_9NEIS</name>
<evidence type="ECO:0000313" key="3">
    <source>
        <dbReference type="Proteomes" id="UP000543030"/>
    </source>
</evidence>
<keyword evidence="1" id="KW-1133">Transmembrane helix</keyword>
<feature type="transmembrane region" description="Helical" evidence="1">
    <location>
        <begin position="49"/>
        <end position="77"/>
    </location>
</feature>
<dbReference type="RefSeq" id="WP_184096858.1">
    <property type="nucleotide sequence ID" value="NZ_JACHHN010000001.1"/>
</dbReference>